<organism evidence="2 3">
    <name type="scientific">Pieris brassicae</name>
    <name type="common">White butterfly</name>
    <name type="synonym">Large white butterfly</name>
    <dbReference type="NCBI Taxonomy" id="7116"/>
    <lineage>
        <taxon>Eukaryota</taxon>
        <taxon>Metazoa</taxon>
        <taxon>Ecdysozoa</taxon>
        <taxon>Arthropoda</taxon>
        <taxon>Hexapoda</taxon>
        <taxon>Insecta</taxon>
        <taxon>Pterygota</taxon>
        <taxon>Neoptera</taxon>
        <taxon>Endopterygota</taxon>
        <taxon>Lepidoptera</taxon>
        <taxon>Glossata</taxon>
        <taxon>Ditrysia</taxon>
        <taxon>Papilionoidea</taxon>
        <taxon>Pieridae</taxon>
        <taxon>Pierinae</taxon>
        <taxon>Pieris</taxon>
    </lineage>
</organism>
<dbReference type="InterPro" id="IPR029063">
    <property type="entry name" value="SAM-dependent_MTases_sf"/>
</dbReference>
<name>A0A9P0SV33_PIEBR</name>
<evidence type="ECO:0000313" key="3">
    <source>
        <dbReference type="Proteomes" id="UP001152562"/>
    </source>
</evidence>
<protein>
    <recommendedName>
        <fullName evidence="1">Methyltransferase domain-containing protein</fullName>
    </recommendedName>
</protein>
<dbReference type="PANTHER" id="PTHR12496">
    <property type="entry name" value="CGI-41 METHYLTRANSFERASE"/>
    <property type="match status" value="1"/>
</dbReference>
<reference evidence="2" key="1">
    <citation type="submission" date="2022-05" db="EMBL/GenBank/DDBJ databases">
        <authorList>
            <person name="Okamura Y."/>
        </authorList>
    </citation>
    <scope>NUCLEOTIDE SEQUENCE</scope>
</reference>
<dbReference type="SUPFAM" id="SSF53335">
    <property type="entry name" value="S-adenosyl-L-methionine-dependent methyltransferases"/>
    <property type="match status" value="1"/>
</dbReference>
<sequence length="443" mass="50543">MNNSYQDSVKTVIIASLKVLKCYRWLLDLYVLDFFIDNHWRMLPNSWQDSFYDIDPKALGHILMGVPTNQMLPLSFLALLKTLNVLCLPRQSTYNSSNNVSFLSDNSKFRNLFLKHVKLKKRHEISLMASVVHNVALNSSCNSVIDFGSGLGHLVRMLSYNYGLHTVGIECQYKLTDDARKLDLELEYTAKKYFDEEKVKLLPRPIHCNETLSTADQLEKLAISSSINNHGLIGLHPCGDLGPLLMKYFAQYDSAKFICLVGCCYMKLSDTGYPMSQYVSRHDNRLSYPAREIACHAIEAYCDKLCKGDYNHLKVHAFRAALENMLVDYDPKLKHSPIRSVKHTDNMAFESYCAIALERLSLPPAASLNAARYGNLAHIHWKRVVVLYTLRLALAPLVETLILLDRLYYMIEHGIHCEIHAVFDPNISPRNHIMIGKKISLNV</sequence>
<feature type="domain" description="Methyltransferase" evidence="1">
    <location>
        <begin position="120"/>
        <end position="270"/>
    </location>
</feature>
<dbReference type="InterPro" id="IPR052220">
    <property type="entry name" value="METTL25"/>
</dbReference>
<proteinExistence type="predicted"/>
<dbReference type="Proteomes" id="UP001152562">
    <property type="component" value="Unassembled WGS sequence"/>
</dbReference>
<dbReference type="Pfam" id="PF13679">
    <property type="entry name" value="Methyltransf_32"/>
    <property type="match status" value="1"/>
</dbReference>
<evidence type="ECO:0000259" key="1">
    <source>
        <dbReference type="Pfam" id="PF13679"/>
    </source>
</evidence>
<dbReference type="PANTHER" id="PTHR12496:SF2">
    <property type="entry name" value="METHYLTRANSFERASE-LIKE PROTEIN 25B"/>
    <property type="match status" value="1"/>
</dbReference>
<accession>A0A9P0SV33</accession>
<dbReference type="EMBL" id="CALOZG010000002">
    <property type="protein sequence ID" value="CAH3952189.1"/>
    <property type="molecule type" value="Genomic_DNA"/>
</dbReference>
<comment type="caution">
    <text evidence="2">The sequence shown here is derived from an EMBL/GenBank/DDBJ whole genome shotgun (WGS) entry which is preliminary data.</text>
</comment>
<evidence type="ECO:0000313" key="2">
    <source>
        <dbReference type="EMBL" id="CAH3952189.1"/>
    </source>
</evidence>
<keyword evidence="3" id="KW-1185">Reference proteome</keyword>
<dbReference type="InterPro" id="IPR025714">
    <property type="entry name" value="Methyltranfer_dom"/>
</dbReference>
<dbReference type="AlphaFoldDB" id="A0A9P0SV33"/>
<gene>
    <name evidence="2" type="ORF">PIBRA_LOCUS1475</name>
</gene>